<dbReference type="Gene3D" id="1.20.1250.20">
    <property type="entry name" value="MFS general substrate transporter like domains"/>
    <property type="match status" value="1"/>
</dbReference>
<dbReference type="SUPFAM" id="SSF103473">
    <property type="entry name" value="MFS general substrate transporter"/>
    <property type="match status" value="1"/>
</dbReference>
<dbReference type="AlphaFoldDB" id="A0A931E5L6"/>
<dbReference type="Proteomes" id="UP000628448">
    <property type="component" value="Unassembled WGS sequence"/>
</dbReference>
<dbReference type="CDD" id="cd17332">
    <property type="entry name" value="MFS_MelB_like"/>
    <property type="match status" value="1"/>
</dbReference>
<feature type="transmembrane region" description="Helical" evidence="2">
    <location>
        <begin position="196"/>
        <end position="213"/>
    </location>
</feature>
<feature type="transmembrane region" description="Helical" evidence="2">
    <location>
        <begin position="294"/>
        <end position="312"/>
    </location>
</feature>
<feature type="transmembrane region" description="Helical" evidence="2">
    <location>
        <begin position="156"/>
        <end position="176"/>
    </location>
</feature>
<dbReference type="Pfam" id="PF13347">
    <property type="entry name" value="MFS_2"/>
    <property type="match status" value="1"/>
</dbReference>
<dbReference type="PANTHER" id="PTHR11328">
    <property type="entry name" value="MAJOR FACILITATOR SUPERFAMILY DOMAIN-CONTAINING PROTEIN"/>
    <property type="match status" value="1"/>
</dbReference>
<comment type="similarity">
    <text evidence="1">Belongs to the sodium:galactoside symporter (TC 2.A.2) family.</text>
</comment>
<feature type="transmembrane region" description="Helical" evidence="2">
    <location>
        <begin position="391"/>
        <end position="421"/>
    </location>
</feature>
<evidence type="ECO:0000256" key="2">
    <source>
        <dbReference type="SAM" id="Phobius"/>
    </source>
</evidence>
<gene>
    <name evidence="3" type="ORF">I5907_04970</name>
</gene>
<keyword evidence="4" id="KW-1185">Reference proteome</keyword>
<reference evidence="3" key="1">
    <citation type="submission" date="2020-11" db="EMBL/GenBank/DDBJ databases">
        <title>Bacterial whole genome sequence for Panacibacter sp. DH6.</title>
        <authorList>
            <person name="Le V."/>
            <person name="Ko S."/>
            <person name="Ahn C.-Y."/>
            <person name="Oh H.-M."/>
        </authorList>
    </citation>
    <scope>NUCLEOTIDE SEQUENCE</scope>
    <source>
        <strain evidence="3">DH6</strain>
    </source>
</reference>
<dbReference type="EMBL" id="JADWYR010000001">
    <property type="protein sequence ID" value="MBG9375574.1"/>
    <property type="molecule type" value="Genomic_DNA"/>
</dbReference>
<feature type="transmembrane region" description="Helical" evidence="2">
    <location>
        <begin position="28"/>
        <end position="49"/>
    </location>
</feature>
<dbReference type="InterPro" id="IPR039672">
    <property type="entry name" value="MFS_2"/>
</dbReference>
<feature type="transmembrane region" description="Helical" evidence="2">
    <location>
        <begin position="252"/>
        <end position="282"/>
    </location>
</feature>
<dbReference type="GO" id="GO:0015293">
    <property type="term" value="F:symporter activity"/>
    <property type="evidence" value="ECO:0007669"/>
    <property type="project" value="InterPro"/>
</dbReference>
<feature type="transmembrane region" description="Helical" evidence="2">
    <location>
        <begin position="349"/>
        <end position="370"/>
    </location>
</feature>
<dbReference type="GO" id="GO:0008643">
    <property type="term" value="P:carbohydrate transport"/>
    <property type="evidence" value="ECO:0007669"/>
    <property type="project" value="InterPro"/>
</dbReference>
<organism evidence="3 4">
    <name type="scientific">Panacibacter microcysteis</name>
    <dbReference type="NCBI Taxonomy" id="2793269"/>
    <lineage>
        <taxon>Bacteria</taxon>
        <taxon>Pseudomonadati</taxon>
        <taxon>Bacteroidota</taxon>
        <taxon>Chitinophagia</taxon>
        <taxon>Chitinophagales</taxon>
        <taxon>Chitinophagaceae</taxon>
        <taxon>Panacibacter</taxon>
    </lineage>
</organism>
<dbReference type="RefSeq" id="WP_196989619.1">
    <property type="nucleotide sequence ID" value="NZ_JADWYR010000001.1"/>
</dbReference>
<sequence length="479" mass="53569">MINKTDPKDVVPFGQKVAFGAGNLTNQLLPAALGVFMFFLVVGFGMSPYKAGILAAIPRFIDAILDPIMGYISDNTRSKWGRRKPYIFGGAIVVGLAFILMWQLKVPEAGDNHETYNFIYFLVMSVIFYLGYTVFAAPLIGLGYEMTPDYNERTRLMAMSQIMGQVAWMIAPWFWFLISRPELFPGAPAGVRQLSVWVGLLCLIMGIMPALFCKEIDQSNLQGQTKLSWRDLVSNMKHFFSDIKKTVTNKPFLRLCGATFFVFNGFQIVAQFAFFIIIFYLYNGDQQAAGQWPAWFGTVSAMATAFFVIPVITYMSTKIGKRNAFIVSTVISIAGYALKWWGFHPGNPWLMFLPIPLMSFGIGGLFTLMMSMTADVCDYDELKNGMPRKEALFGAVYWWMVKLGTSLALFISGVVLSSVGFDQNAKAQSESAITALRLADIIVPSLAGVFAIAIMWGYNISEKRAMEIREELIKRRGDI</sequence>
<proteinExistence type="inferred from homology"/>
<comment type="caution">
    <text evidence="3">The sequence shown here is derived from an EMBL/GenBank/DDBJ whole genome shotgun (WGS) entry which is preliminary data.</text>
</comment>
<evidence type="ECO:0000313" key="3">
    <source>
        <dbReference type="EMBL" id="MBG9375574.1"/>
    </source>
</evidence>
<feature type="transmembrane region" description="Helical" evidence="2">
    <location>
        <begin position="441"/>
        <end position="460"/>
    </location>
</feature>
<keyword evidence="2" id="KW-1133">Transmembrane helix</keyword>
<keyword evidence="2" id="KW-0812">Transmembrane</keyword>
<keyword evidence="2" id="KW-0472">Membrane</keyword>
<accession>A0A931E5L6</accession>
<feature type="transmembrane region" description="Helical" evidence="2">
    <location>
        <begin position="118"/>
        <end position="144"/>
    </location>
</feature>
<protein>
    <submittedName>
        <fullName evidence="3">MFS transporter</fullName>
    </submittedName>
</protein>
<name>A0A931E5L6_9BACT</name>
<dbReference type="PANTHER" id="PTHR11328:SF24">
    <property type="entry name" value="MAJOR FACILITATOR SUPERFAMILY (MFS) PROFILE DOMAIN-CONTAINING PROTEIN"/>
    <property type="match status" value="1"/>
</dbReference>
<dbReference type="GO" id="GO:0005886">
    <property type="term" value="C:plasma membrane"/>
    <property type="evidence" value="ECO:0007669"/>
    <property type="project" value="TreeGrafter"/>
</dbReference>
<evidence type="ECO:0000256" key="1">
    <source>
        <dbReference type="ARBA" id="ARBA00009617"/>
    </source>
</evidence>
<dbReference type="InterPro" id="IPR036259">
    <property type="entry name" value="MFS_trans_sf"/>
</dbReference>
<feature type="transmembrane region" description="Helical" evidence="2">
    <location>
        <begin position="86"/>
        <end position="106"/>
    </location>
</feature>
<evidence type="ECO:0000313" key="4">
    <source>
        <dbReference type="Proteomes" id="UP000628448"/>
    </source>
</evidence>
<feature type="transmembrane region" description="Helical" evidence="2">
    <location>
        <begin position="324"/>
        <end position="343"/>
    </location>
</feature>